<evidence type="ECO:0000313" key="5">
    <source>
        <dbReference type="EMBL" id="AOW14788.1"/>
    </source>
</evidence>
<evidence type="ECO:0000256" key="3">
    <source>
        <dbReference type="ARBA" id="ARBA00022691"/>
    </source>
</evidence>
<organism evidence="5 8">
    <name type="scientific">Hydrogenophaga crassostreae</name>
    <dbReference type="NCBI Taxonomy" id="1763535"/>
    <lineage>
        <taxon>Bacteria</taxon>
        <taxon>Pseudomonadati</taxon>
        <taxon>Pseudomonadota</taxon>
        <taxon>Betaproteobacteria</taxon>
        <taxon>Burkholderiales</taxon>
        <taxon>Comamonadaceae</taxon>
        <taxon>Hydrogenophaga</taxon>
    </lineage>
</organism>
<gene>
    <name evidence="5" type="ORF">LPB072_20175</name>
    <name evidence="6" type="ORF">LPB72_20345</name>
</gene>
<evidence type="ECO:0000256" key="1">
    <source>
        <dbReference type="ARBA" id="ARBA00022603"/>
    </source>
</evidence>
<dbReference type="InterPro" id="IPR026170">
    <property type="entry name" value="FAM173A/B"/>
</dbReference>
<dbReference type="EMBL" id="CP017476">
    <property type="protein sequence ID" value="AOW14788.1"/>
    <property type="molecule type" value="Genomic_DNA"/>
</dbReference>
<accession>A0A167GLF6</accession>
<evidence type="ECO:0000313" key="6">
    <source>
        <dbReference type="EMBL" id="OAD39616.1"/>
    </source>
</evidence>
<dbReference type="InterPro" id="IPR029063">
    <property type="entry name" value="SAM-dependent_MTases_sf"/>
</dbReference>
<name>A0A167GLF6_9BURK</name>
<sequence length="247" mass="26759">MAAMSLIWPIPALLTWALAWGIYLGLGQVGAGGVAAFVAALLVSGLPAWTGRTPWRRVFMVAGFPLSLVASGAATGLPAWAWLLPLALLLLLYPLNTWRDAPLFPTPSAALDGLAASAPLPPGSKVVDAGCGLGAGLMALRRAYPDAQIHGMEWSWPLTVLCALRCRFARVKRADIWVADWSGYDLVYLFQRPESMARAMEKAGNELAAGRWLVSLEFEAVTFKPSARLETVAGKPVWLYQTPFRRR</sequence>
<dbReference type="EMBL" id="LVWD01000041">
    <property type="protein sequence ID" value="OAD39616.1"/>
    <property type="molecule type" value="Genomic_DNA"/>
</dbReference>
<evidence type="ECO:0000256" key="4">
    <source>
        <dbReference type="SAM" id="Phobius"/>
    </source>
</evidence>
<dbReference type="SUPFAM" id="SSF53335">
    <property type="entry name" value="S-adenosyl-L-methionine-dependent methyltransferases"/>
    <property type="match status" value="1"/>
</dbReference>
<dbReference type="Gene3D" id="3.40.50.150">
    <property type="entry name" value="Vaccinia Virus protein VP39"/>
    <property type="match status" value="1"/>
</dbReference>
<evidence type="ECO:0000313" key="8">
    <source>
        <dbReference type="Proteomes" id="UP000185680"/>
    </source>
</evidence>
<protein>
    <submittedName>
        <fullName evidence="5">Methyltransferase type 12</fullName>
    </submittedName>
</protein>
<keyword evidence="2 5" id="KW-0808">Transferase</keyword>
<dbReference type="STRING" id="1763535.LPB072_20175"/>
<reference evidence="5 8" key="2">
    <citation type="submission" date="2016-10" db="EMBL/GenBank/DDBJ databases">
        <title>Hydorgenophaga sp. LPB0072 isolated from gastropod.</title>
        <authorList>
            <person name="Kim E."/>
            <person name="Yi H."/>
        </authorList>
    </citation>
    <scope>NUCLEOTIDE SEQUENCE [LARGE SCALE GENOMIC DNA]</scope>
    <source>
        <strain evidence="5 8">LPB0072</strain>
    </source>
</reference>
<proteinExistence type="predicted"/>
<dbReference type="OrthoDB" id="5611641at2"/>
<dbReference type="KEGG" id="hyl:LPB072_20175"/>
<keyword evidence="3" id="KW-0949">S-adenosyl-L-methionine</keyword>
<keyword evidence="7" id="KW-1185">Reference proteome</keyword>
<dbReference type="Proteomes" id="UP000185657">
    <property type="component" value="Unassembled WGS sequence"/>
</dbReference>
<evidence type="ECO:0000313" key="7">
    <source>
        <dbReference type="Proteomes" id="UP000185657"/>
    </source>
</evidence>
<evidence type="ECO:0000256" key="2">
    <source>
        <dbReference type="ARBA" id="ARBA00022679"/>
    </source>
</evidence>
<dbReference type="PANTHER" id="PTHR13610:SF9">
    <property type="entry name" value="FI06469P"/>
    <property type="match status" value="1"/>
</dbReference>
<dbReference type="GO" id="GO:0016279">
    <property type="term" value="F:protein-lysine N-methyltransferase activity"/>
    <property type="evidence" value="ECO:0007669"/>
    <property type="project" value="InterPro"/>
</dbReference>
<dbReference type="GO" id="GO:0032259">
    <property type="term" value="P:methylation"/>
    <property type="evidence" value="ECO:0007669"/>
    <property type="project" value="UniProtKB-KW"/>
</dbReference>
<dbReference type="Proteomes" id="UP000185680">
    <property type="component" value="Chromosome"/>
</dbReference>
<dbReference type="CDD" id="cd02440">
    <property type="entry name" value="AdoMet_MTases"/>
    <property type="match status" value="1"/>
</dbReference>
<keyword evidence="4" id="KW-0812">Transmembrane</keyword>
<dbReference type="AlphaFoldDB" id="A0A167GLF6"/>
<feature type="transmembrane region" description="Helical" evidence="4">
    <location>
        <begin position="58"/>
        <end position="74"/>
    </location>
</feature>
<keyword evidence="4" id="KW-0472">Membrane</keyword>
<keyword evidence="4" id="KW-1133">Transmembrane helix</keyword>
<dbReference type="PANTHER" id="PTHR13610">
    <property type="entry name" value="METHYLTRANSFERASE DOMAIN-CONTAINING PROTEIN"/>
    <property type="match status" value="1"/>
</dbReference>
<reference evidence="6 7" key="1">
    <citation type="submission" date="2016-02" db="EMBL/GenBank/DDBJ databases">
        <title>Draft genome sequence of Hydrogenophaga sp. LPB0072.</title>
        <authorList>
            <person name="Shin S.-K."/>
            <person name="Yi H."/>
        </authorList>
    </citation>
    <scope>NUCLEOTIDE SEQUENCE [LARGE SCALE GENOMIC DNA]</scope>
    <source>
        <strain evidence="6 7">LPB0072</strain>
    </source>
</reference>
<keyword evidence="1 5" id="KW-0489">Methyltransferase</keyword>
<feature type="transmembrane region" description="Helical" evidence="4">
    <location>
        <begin position="29"/>
        <end position="46"/>
    </location>
</feature>